<dbReference type="PANTHER" id="PTHR43179">
    <property type="entry name" value="RHAMNOSYLTRANSFERASE WBBL"/>
    <property type="match status" value="1"/>
</dbReference>
<dbReference type="PANTHER" id="PTHR43179:SF12">
    <property type="entry name" value="GALACTOFURANOSYLTRANSFERASE GLFT2"/>
    <property type="match status" value="1"/>
</dbReference>
<feature type="non-terminal residue" evidence="5">
    <location>
        <position position="253"/>
    </location>
</feature>
<organism evidence="5">
    <name type="scientific">marine sediment metagenome</name>
    <dbReference type="NCBI Taxonomy" id="412755"/>
    <lineage>
        <taxon>unclassified sequences</taxon>
        <taxon>metagenomes</taxon>
        <taxon>ecological metagenomes</taxon>
    </lineage>
</organism>
<dbReference type="GO" id="GO:0016757">
    <property type="term" value="F:glycosyltransferase activity"/>
    <property type="evidence" value="ECO:0007669"/>
    <property type="project" value="UniProtKB-KW"/>
</dbReference>
<comment type="similarity">
    <text evidence="1">Belongs to the glycosyltransferase 2 family.</text>
</comment>
<dbReference type="InterPro" id="IPR029044">
    <property type="entry name" value="Nucleotide-diphossugar_trans"/>
</dbReference>
<reference evidence="5" key="1">
    <citation type="journal article" date="2014" name="Front. Microbiol.">
        <title>High frequency of phylogenetically diverse reductive dehalogenase-homologous genes in deep subseafloor sedimentary metagenomes.</title>
        <authorList>
            <person name="Kawai M."/>
            <person name="Futagami T."/>
            <person name="Toyoda A."/>
            <person name="Takaki Y."/>
            <person name="Nishi S."/>
            <person name="Hori S."/>
            <person name="Arai W."/>
            <person name="Tsubouchi T."/>
            <person name="Morono Y."/>
            <person name="Uchiyama I."/>
            <person name="Ito T."/>
            <person name="Fujiyama A."/>
            <person name="Inagaki F."/>
            <person name="Takami H."/>
        </authorList>
    </citation>
    <scope>NUCLEOTIDE SEQUENCE</scope>
    <source>
        <strain evidence="5">Expedition CK06-06</strain>
    </source>
</reference>
<name>X1HHW8_9ZZZZ</name>
<keyword evidence="3" id="KW-0808">Transferase</keyword>
<sequence length="253" mass="28952">MTPKVSIIILNWNGWEDTIECLESLYQITYPNYNVIVVDNGSEDDSIVKIKEYCEGKIKIESKFFKYDPDNKPIKIIEYTREKAEAGGGKEEEIIDLSSNEKLIIIKNEKNYGFTGGNNIGIKYILREKKTDYILLLNNDTVVDGNFLTELVKVAESDPKIGIVGPKILNYYDGAIDFCGGKINWWLGRPYHIKHEYCGKTDFITGCCMLIKKQLIEKGIVFDNVYFSYFEDADLCEQVKRNGYSLAITNKVV</sequence>
<evidence type="ECO:0000256" key="2">
    <source>
        <dbReference type="ARBA" id="ARBA00022676"/>
    </source>
</evidence>
<protein>
    <recommendedName>
        <fullName evidence="4">Glycosyltransferase 2-like domain-containing protein</fullName>
    </recommendedName>
</protein>
<dbReference type="SUPFAM" id="SSF53448">
    <property type="entry name" value="Nucleotide-diphospho-sugar transferases"/>
    <property type="match status" value="1"/>
</dbReference>
<dbReference type="AlphaFoldDB" id="X1HHW8"/>
<evidence type="ECO:0000256" key="3">
    <source>
        <dbReference type="ARBA" id="ARBA00022679"/>
    </source>
</evidence>
<gene>
    <name evidence="5" type="ORF">S03H2_41410</name>
</gene>
<dbReference type="Pfam" id="PF00535">
    <property type="entry name" value="Glycos_transf_2"/>
    <property type="match status" value="2"/>
</dbReference>
<comment type="caution">
    <text evidence="5">The sequence shown here is derived from an EMBL/GenBank/DDBJ whole genome shotgun (WGS) entry which is preliminary data.</text>
</comment>
<dbReference type="Gene3D" id="3.90.550.10">
    <property type="entry name" value="Spore Coat Polysaccharide Biosynthesis Protein SpsA, Chain A"/>
    <property type="match status" value="1"/>
</dbReference>
<evidence type="ECO:0000259" key="4">
    <source>
        <dbReference type="Pfam" id="PF00535"/>
    </source>
</evidence>
<proteinExistence type="inferred from homology"/>
<feature type="domain" description="Glycosyltransferase 2-like" evidence="4">
    <location>
        <begin position="6"/>
        <end position="59"/>
    </location>
</feature>
<dbReference type="CDD" id="cd04186">
    <property type="entry name" value="GT_2_like_c"/>
    <property type="match status" value="1"/>
</dbReference>
<dbReference type="EMBL" id="BARU01025723">
    <property type="protein sequence ID" value="GAH69761.1"/>
    <property type="molecule type" value="Genomic_DNA"/>
</dbReference>
<feature type="domain" description="Glycosyltransferase 2-like" evidence="4">
    <location>
        <begin position="99"/>
        <end position="218"/>
    </location>
</feature>
<dbReference type="InterPro" id="IPR001173">
    <property type="entry name" value="Glyco_trans_2-like"/>
</dbReference>
<keyword evidence="2" id="KW-0328">Glycosyltransferase</keyword>
<evidence type="ECO:0000256" key="1">
    <source>
        <dbReference type="ARBA" id="ARBA00006739"/>
    </source>
</evidence>
<accession>X1HHW8</accession>
<evidence type="ECO:0000313" key="5">
    <source>
        <dbReference type="EMBL" id="GAH69761.1"/>
    </source>
</evidence>